<keyword evidence="5" id="KW-0472">Membrane</keyword>
<feature type="compositionally biased region" description="Acidic residues" evidence="6">
    <location>
        <begin position="327"/>
        <end position="338"/>
    </location>
</feature>
<evidence type="ECO:0000256" key="4">
    <source>
        <dbReference type="ARBA" id="ARBA00022989"/>
    </source>
</evidence>
<sequence length="393" mass="43491">MRRLWIILLAVVVLLILLYSSVFVVNERQQALVLRFGEINRVIEEPGIYFKVPTNFVETVQIIEDRLLSFDLEDIRVQVRDGRRYLVDAFLAFKIVDPRKFRENVSGSLEIAQQNLRTRLDASLRRVYGQRSFEAALSEERVAMMVEVRDQLRPLAVDLGIEIVDVRIKRTDLLPEVSQQTFDRMKAERLAEAAELRARGTEQAARIRAEADREAQVTVAEASRDADILRGEGDAQRNIIFARAYGQDENFFEFYRTMKAYQTGIQGTGTTMLLKPDSQFFRYFQQAVPEGTLPAPQPAIDLPDILDLNGEGGPDAADSDESRAPAMEDDGAAIEGEGDTAASPSDAIEVTPSPRAGDQSEAGDTSPEPSGSADDAGEPGVPTGEPTSTAIPQ</sequence>
<dbReference type="InterPro" id="IPR010200">
    <property type="entry name" value="HflC"/>
</dbReference>
<keyword evidence="8" id="KW-0378">Hydrolase</keyword>
<dbReference type="SMART" id="SM00244">
    <property type="entry name" value="PHB"/>
    <property type="match status" value="1"/>
</dbReference>
<dbReference type="PANTHER" id="PTHR42911">
    <property type="entry name" value="MODULATOR OF FTSH PROTEASE HFLC"/>
    <property type="match status" value="1"/>
</dbReference>
<reference evidence="8 9" key="1">
    <citation type="submission" date="2023-07" db="EMBL/GenBank/DDBJ databases">
        <title>Genomic Encyclopedia of Type Strains, Phase IV (KMG-IV): sequencing the most valuable type-strain genomes for metagenomic binning, comparative biology and taxonomic classification.</title>
        <authorList>
            <person name="Goeker M."/>
        </authorList>
    </citation>
    <scope>NUCLEOTIDE SEQUENCE [LARGE SCALE GENOMIC DNA]</scope>
    <source>
        <strain evidence="8 9">DSM 11549</strain>
    </source>
</reference>
<evidence type="ECO:0000256" key="1">
    <source>
        <dbReference type="ARBA" id="ARBA00004167"/>
    </source>
</evidence>
<dbReference type="SUPFAM" id="SSF117892">
    <property type="entry name" value="Band 7/SPFH domain"/>
    <property type="match status" value="1"/>
</dbReference>
<dbReference type="GO" id="GO:0008233">
    <property type="term" value="F:peptidase activity"/>
    <property type="evidence" value="ECO:0007669"/>
    <property type="project" value="UniProtKB-KW"/>
</dbReference>
<evidence type="ECO:0000256" key="6">
    <source>
        <dbReference type="SAM" id="MobiDB-lite"/>
    </source>
</evidence>
<evidence type="ECO:0000256" key="3">
    <source>
        <dbReference type="ARBA" id="ARBA00022692"/>
    </source>
</evidence>
<dbReference type="GO" id="GO:0006508">
    <property type="term" value="P:proteolysis"/>
    <property type="evidence" value="ECO:0007669"/>
    <property type="project" value="UniProtKB-KW"/>
</dbReference>
<evidence type="ECO:0000313" key="8">
    <source>
        <dbReference type="EMBL" id="MDQ0326695.1"/>
    </source>
</evidence>
<evidence type="ECO:0000256" key="2">
    <source>
        <dbReference type="ARBA" id="ARBA00007862"/>
    </source>
</evidence>
<dbReference type="InterPro" id="IPR001107">
    <property type="entry name" value="Band_7"/>
</dbReference>
<feature type="domain" description="Band 7" evidence="7">
    <location>
        <begin position="20"/>
        <end position="185"/>
    </location>
</feature>
<comment type="similarity">
    <text evidence="2">Belongs to the band 7/mec-2 family. HflC subfamily.</text>
</comment>
<comment type="subcellular location">
    <subcellularLocation>
        <location evidence="1">Membrane</location>
        <topology evidence="1">Single-pass membrane protein</topology>
    </subcellularLocation>
</comment>
<feature type="region of interest" description="Disordered" evidence="6">
    <location>
        <begin position="291"/>
        <end position="393"/>
    </location>
</feature>
<evidence type="ECO:0000259" key="7">
    <source>
        <dbReference type="SMART" id="SM00244"/>
    </source>
</evidence>
<dbReference type="Gene3D" id="3.30.479.30">
    <property type="entry name" value="Band 7 domain"/>
    <property type="match status" value="1"/>
</dbReference>
<gene>
    <name evidence="8" type="ORF">J2R99_002564</name>
</gene>
<dbReference type="EMBL" id="JAUSUK010000002">
    <property type="protein sequence ID" value="MDQ0326695.1"/>
    <property type="molecule type" value="Genomic_DNA"/>
</dbReference>
<dbReference type="Proteomes" id="UP001230253">
    <property type="component" value="Unassembled WGS sequence"/>
</dbReference>
<keyword evidence="8" id="KW-0645">Protease</keyword>
<accession>A0ABU0C875</accession>
<keyword evidence="4" id="KW-1133">Transmembrane helix</keyword>
<proteinExistence type="inferred from homology"/>
<keyword evidence="9" id="KW-1185">Reference proteome</keyword>
<comment type="caution">
    <text evidence="8">The sequence shown here is derived from an EMBL/GenBank/DDBJ whole genome shotgun (WGS) entry which is preliminary data.</text>
</comment>
<dbReference type="EC" id="3.4.-.-" evidence="8"/>
<dbReference type="InterPro" id="IPR036013">
    <property type="entry name" value="Band_7/SPFH_dom_sf"/>
</dbReference>
<organism evidence="8 9">
    <name type="scientific">Rhodopseudomonas julia</name>
    <dbReference type="NCBI Taxonomy" id="200617"/>
    <lineage>
        <taxon>Bacteria</taxon>
        <taxon>Pseudomonadati</taxon>
        <taxon>Pseudomonadota</taxon>
        <taxon>Alphaproteobacteria</taxon>
        <taxon>Hyphomicrobiales</taxon>
        <taxon>Nitrobacteraceae</taxon>
        <taxon>Rhodopseudomonas</taxon>
    </lineage>
</organism>
<keyword evidence="3" id="KW-0812">Transmembrane</keyword>
<evidence type="ECO:0000256" key="5">
    <source>
        <dbReference type="ARBA" id="ARBA00023136"/>
    </source>
</evidence>
<dbReference type="Pfam" id="PF01145">
    <property type="entry name" value="Band_7"/>
    <property type="match status" value="1"/>
</dbReference>
<evidence type="ECO:0000313" key="9">
    <source>
        <dbReference type="Proteomes" id="UP001230253"/>
    </source>
</evidence>
<name>A0ABU0C875_9BRAD</name>
<protein>
    <submittedName>
        <fullName evidence="8">Membrane protease subunit HflC</fullName>
        <ecNumber evidence="8">3.4.-.-</ecNumber>
    </submittedName>
</protein>
<dbReference type="RefSeq" id="WP_307154843.1">
    <property type="nucleotide sequence ID" value="NZ_JAUSUK010000002.1"/>
</dbReference>
<dbReference type="PANTHER" id="PTHR42911:SF1">
    <property type="entry name" value="MODULATOR OF FTSH PROTEASE HFLC"/>
    <property type="match status" value="1"/>
</dbReference>
<dbReference type="CDD" id="cd03405">
    <property type="entry name" value="SPFH_HflC"/>
    <property type="match status" value="1"/>
</dbReference>